<keyword evidence="2" id="KW-1185">Reference proteome</keyword>
<accession>A0A397V851</accession>
<protein>
    <recommendedName>
        <fullName evidence="3">F-box domain-containing protein</fullName>
    </recommendedName>
</protein>
<dbReference type="Proteomes" id="UP000266673">
    <property type="component" value="Unassembled WGS sequence"/>
</dbReference>
<gene>
    <name evidence="1" type="ORF">C2G38_2142286</name>
</gene>
<evidence type="ECO:0008006" key="3">
    <source>
        <dbReference type="Google" id="ProtNLM"/>
    </source>
</evidence>
<dbReference type="InterPro" id="IPR036047">
    <property type="entry name" value="F-box-like_dom_sf"/>
</dbReference>
<name>A0A397V851_9GLOM</name>
<proteinExistence type="predicted"/>
<sequence>MTSKVLMGNMPELMEKILNNLKHEFYSLYSCALVNRHWCKISIPILWQDLFSLSVNPKPLFIPIYFSSLGEDEKFIIKECLKEEGLNIEFSIPLFDYARFLKVLYICRLEIQIKKWINLKLGQQKPVYNITWTSPLITLPYKLFIESGATLHEFGLSYYESLKFQSEVFLPLEQNVQFFSRLQNLTLYLDARSSLGIENIDKLLRILAKNSTKISTLNLDLFPDSKSQIFNTLFPAIKLLIKSQKQLRKFLLGAEEDYCSEFFTTNFYTTQFHGIVSALESQKNSLQEIKLVGCGFSDEFEVLSNCKNLETIRIRSCDSKLLKILDHNISTLEISGSRIDVPTIVQILEKFGILLQRLTFVSNAVIRNESLLIEALKSFCPNIIYLYITDIGLPTQLLELISNLQKLQFLSLGFASNVPVEDRNIRVMEFAKILPSTLQYLDLANSWLNSFIDILLNHCNAPLKKLLIGRCSFDNEKNVKALINYCIQNGTLNYIGVSKSRSLNSIGNELEKYVKLVPYGHIVVNC</sequence>
<dbReference type="SUPFAM" id="SSF52047">
    <property type="entry name" value="RNI-like"/>
    <property type="match status" value="1"/>
</dbReference>
<dbReference type="AlphaFoldDB" id="A0A397V851"/>
<dbReference type="Gene3D" id="3.80.10.10">
    <property type="entry name" value="Ribonuclease Inhibitor"/>
    <property type="match status" value="1"/>
</dbReference>
<dbReference type="InterPro" id="IPR032675">
    <property type="entry name" value="LRR_dom_sf"/>
</dbReference>
<evidence type="ECO:0000313" key="1">
    <source>
        <dbReference type="EMBL" id="RIB18091.1"/>
    </source>
</evidence>
<reference evidence="1 2" key="1">
    <citation type="submission" date="2018-06" db="EMBL/GenBank/DDBJ databases">
        <title>Comparative genomics reveals the genomic features of Rhizophagus irregularis, R. cerebriforme, R. diaphanum and Gigaspora rosea, and their symbiotic lifestyle signature.</title>
        <authorList>
            <person name="Morin E."/>
            <person name="San Clemente H."/>
            <person name="Chen E.C.H."/>
            <person name="De La Providencia I."/>
            <person name="Hainaut M."/>
            <person name="Kuo A."/>
            <person name="Kohler A."/>
            <person name="Murat C."/>
            <person name="Tang N."/>
            <person name="Roy S."/>
            <person name="Loubradou J."/>
            <person name="Henrissat B."/>
            <person name="Grigoriev I.V."/>
            <person name="Corradi N."/>
            <person name="Roux C."/>
            <person name="Martin F.M."/>
        </authorList>
    </citation>
    <scope>NUCLEOTIDE SEQUENCE [LARGE SCALE GENOMIC DNA]</scope>
    <source>
        <strain evidence="1 2">DAOM 194757</strain>
    </source>
</reference>
<dbReference type="SUPFAM" id="SSF81383">
    <property type="entry name" value="F-box domain"/>
    <property type="match status" value="1"/>
</dbReference>
<organism evidence="1 2">
    <name type="scientific">Gigaspora rosea</name>
    <dbReference type="NCBI Taxonomy" id="44941"/>
    <lineage>
        <taxon>Eukaryota</taxon>
        <taxon>Fungi</taxon>
        <taxon>Fungi incertae sedis</taxon>
        <taxon>Mucoromycota</taxon>
        <taxon>Glomeromycotina</taxon>
        <taxon>Glomeromycetes</taxon>
        <taxon>Diversisporales</taxon>
        <taxon>Gigasporaceae</taxon>
        <taxon>Gigaspora</taxon>
    </lineage>
</organism>
<dbReference type="EMBL" id="QKWP01000562">
    <property type="protein sequence ID" value="RIB18091.1"/>
    <property type="molecule type" value="Genomic_DNA"/>
</dbReference>
<comment type="caution">
    <text evidence="1">The sequence shown here is derived from an EMBL/GenBank/DDBJ whole genome shotgun (WGS) entry which is preliminary data.</text>
</comment>
<evidence type="ECO:0000313" key="2">
    <source>
        <dbReference type="Proteomes" id="UP000266673"/>
    </source>
</evidence>